<evidence type="ECO:0000256" key="1">
    <source>
        <dbReference type="PROSITE-ProRule" id="PRU00285"/>
    </source>
</evidence>
<accession>A0ABN6G984</accession>
<feature type="chain" id="PRO_5047513795" description="SHSP domain-containing protein" evidence="3">
    <location>
        <begin position="22"/>
        <end position="216"/>
    </location>
</feature>
<gene>
    <name evidence="5" type="ORF">Atep_03710</name>
</gene>
<evidence type="ECO:0000313" key="6">
    <source>
        <dbReference type="Proteomes" id="UP000680679"/>
    </source>
</evidence>
<evidence type="ECO:0000256" key="2">
    <source>
        <dbReference type="SAM" id="MobiDB-lite"/>
    </source>
</evidence>
<feature type="domain" description="SHSP" evidence="4">
    <location>
        <begin position="99"/>
        <end position="216"/>
    </location>
</feature>
<dbReference type="Proteomes" id="UP000680679">
    <property type="component" value="Chromosome"/>
</dbReference>
<dbReference type="PROSITE" id="PS01031">
    <property type="entry name" value="SHSP"/>
    <property type="match status" value="1"/>
</dbReference>
<organism evidence="5 6">
    <name type="scientific">Allochromatium tepidum</name>
    <dbReference type="NCBI Taxonomy" id="553982"/>
    <lineage>
        <taxon>Bacteria</taxon>
        <taxon>Pseudomonadati</taxon>
        <taxon>Pseudomonadota</taxon>
        <taxon>Gammaproteobacteria</taxon>
        <taxon>Chromatiales</taxon>
        <taxon>Chromatiaceae</taxon>
        <taxon>Allochromatium</taxon>
    </lineage>
</organism>
<evidence type="ECO:0000313" key="5">
    <source>
        <dbReference type="EMBL" id="BCU05694.1"/>
    </source>
</evidence>
<dbReference type="CDD" id="cd06464">
    <property type="entry name" value="ACD_sHsps-like"/>
    <property type="match status" value="1"/>
</dbReference>
<sequence length="216" mass="23421">MHRITVTAVALSAFLPTLVLAQAWTPYDPYAPGAVEPVPYAGHPGAYGPPVPPAPWSTPAEAGANWPAAPYAAPGMPAPPAGFESAPWSSPEASGRMERRERPAWPRLSLSRRATDDAYLIEIRLQNIRPDQVEIRPAGRSLVITHSATVRFTQSEPLPGGDGYQSRYSLSRDTSSRRVGLPPDADLAGMTREIEDGRILIRVPRVANDAWLGGRW</sequence>
<dbReference type="InterPro" id="IPR002068">
    <property type="entry name" value="A-crystallin/Hsp20_dom"/>
</dbReference>
<dbReference type="EMBL" id="AP024563">
    <property type="protein sequence ID" value="BCU05694.1"/>
    <property type="molecule type" value="Genomic_DNA"/>
</dbReference>
<dbReference type="RefSeq" id="WP_213379934.1">
    <property type="nucleotide sequence ID" value="NZ_AP024563.1"/>
</dbReference>
<feature type="region of interest" description="Disordered" evidence="2">
    <location>
        <begin position="154"/>
        <end position="181"/>
    </location>
</feature>
<proteinExistence type="inferred from homology"/>
<feature type="signal peptide" evidence="3">
    <location>
        <begin position="1"/>
        <end position="21"/>
    </location>
</feature>
<reference evidence="5 6" key="1">
    <citation type="submission" date="2021-04" db="EMBL/GenBank/DDBJ databases">
        <title>Complete genome sequencing of Allochromatium tepidum strain NZ.</title>
        <authorList>
            <person name="Tsukatani Y."/>
            <person name="Mori H."/>
        </authorList>
    </citation>
    <scope>NUCLEOTIDE SEQUENCE [LARGE SCALE GENOMIC DNA]</scope>
    <source>
        <strain evidence="5 6">NZ</strain>
    </source>
</reference>
<evidence type="ECO:0000256" key="3">
    <source>
        <dbReference type="SAM" id="SignalP"/>
    </source>
</evidence>
<evidence type="ECO:0000259" key="4">
    <source>
        <dbReference type="PROSITE" id="PS01031"/>
    </source>
</evidence>
<name>A0ABN6G984_9GAMM</name>
<dbReference type="Gene3D" id="2.60.40.790">
    <property type="match status" value="1"/>
</dbReference>
<comment type="similarity">
    <text evidence="1">Belongs to the small heat shock protein (HSP20) family.</text>
</comment>
<dbReference type="SUPFAM" id="SSF49764">
    <property type="entry name" value="HSP20-like chaperones"/>
    <property type="match status" value="1"/>
</dbReference>
<keyword evidence="3" id="KW-0732">Signal</keyword>
<keyword evidence="6" id="KW-1185">Reference proteome</keyword>
<protein>
    <recommendedName>
        <fullName evidence="4">SHSP domain-containing protein</fullName>
    </recommendedName>
</protein>
<feature type="region of interest" description="Disordered" evidence="2">
    <location>
        <begin position="81"/>
        <end position="100"/>
    </location>
</feature>
<dbReference type="InterPro" id="IPR008978">
    <property type="entry name" value="HSP20-like_chaperone"/>
</dbReference>